<keyword evidence="15" id="KW-0753">Steroid metabolism</keyword>
<evidence type="ECO:0000256" key="2">
    <source>
        <dbReference type="ARBA" id="ARBA00004653"/>
    </source>
</evidence>
<keyword evidence="14" id="KW-0325">Glycoprotein</keyword>
<protein>
    <recommendedName>
        <fullName evidence="4">Sterol regulatory element-binding protein cleavage-activating protein</fullName>
    </recommendedName>
</protein>
<keyword evidence="10" id="KW-0333">Golgi apparatus</keyword>
<dbReference type="Pfam" id="PF12349">
    <property type="entry name" value="Sterol-sensing"/>
    <property type="match status" value="1"/>
</dbReference>
<sequence>MLAPGGRSMTTEPPILDLKHPLRQFFTRYGYRAARHPVITLVISVIVAAALIIPLPYLYTNGLRNGTSDIPHHVWASAQPYRGHSDIRPDVVMRSFWVHGSYMKALESDVLQSALDIQNELLGPTIDFNPKRLGASLKVDNLPNDLTVDIRDSLHAINGLSNSSWFFHSPLQYWSCSKENIAADTDIITTVNQHSHQATSVNVTLRHSIVFSGKRFEDRRLVAADALVITLVHMLDSPVGRQWEKRAVDLASRNSKRWKLIPPDGRPLESTLYEFRYQPLSTLDNILLAIAYTVCAAVLLRGMSNLRALKSRVGLIFAVFAQIMLSVLSTFAVCGIFKIHLSHLPRAVYPIASLVIRSQNICSLINAVIVTASNRTTAWRMGEAIGQTGHIALANSAQNIIFALIVWLTASQPASTLGIFCAIALGFDFFFLMTFFAAVLSIDVRRTELSDTLNRVSTRCNGCQKSGAASRKSWAEYIFGWGATASLRIAGPTVFFGVVLMACWHLTDTKNPFQGFFEALSATTRPSPSSVLTVDINQARTPTAWLRMQDDETILEVINVVKPGAHSYIARVYEPIILVLEGSDRTPNNSGVRPFLPAAYDFVQHHLASLIVAIIVLVVAVSLLMKYLLWNEPAEVELDERPPDGDLLTIKTLSKGHVLDVVLLTASNDGVIATVSLDRWVRIWDIQKGIYSYIVQDSASDIDPFPVLAMAIDSDSNWLALLSARDKLIMWNIPERRWGPTMLVEMKGRTPAAFFFGEDKTGFINPLVLVRHNGMMTEFHPEANETKQLQICRSPLVSVRPHIEKPTPECANPPPRIITSSRRGCVHVASDLEIGWHSEGLEIPDPDDDLEIKSILPLPLLSSFLAVRDHTVDLIDIFTNKVTHSFPTQPMKVDSLRCVHSARRRPQCGSVGLTYFAIAYTCAETSSCIIQSYLPEKESGIICFRDPWRAGSKTCCLWTETTMRKFVIENPGRWEALQAKQIVGVRKREKIQKANGNTNLSSGPGLRRRGHNSHREDREEDAWEVWSADLDGKSSSVPLCDPTENENYLLVGGLGPMEKAGRNNIIVALGNIVKVITVGKDKSDDVEETYDALFTGVAPIRKKKMSIFTKKKAT</sequence>
<dbReference type="InterPro" id="IPR000731">
    <property type="entry name" value="SSD"/>
</dbReference>
<dbReference type="GO" id="GO:0008202">
    <property type="term" value="P:steroid metabolic process"/>
    <property type="evidence" value="ECO:0007669"/>
    <property type="project" value="UniProtKB-KW"/>
</dbReference>
<feature type="transmembrane region" description="Helical" evidence="19">
    <location>
        <begin position="416"/>
        <end position="440"/>
    </location>
</feature>
<dbReference type="PROSITE" id="PS00678">
    <property type="entry name" value="WD_REPEATS_1"/>
    <property type="match status" value="1"/>
</dbReference>
<evidence type="ECO:0000256" key="8">
    <source>
        <dbReference type="ARBA" id="ARBA00022824"/>
    </source>
</evidence>
<feature type="transmembrane region" description="Helical" evidence="19">
    <location>
        <begin position="315"/>
        <end position="341"/>
    </location>
</feature>
<dbReference type="EMBL" id="JAAMPI010001635">
    <property type="protein sequence ID" value="KAF4624508.1"/>
    <property type="molecule type" value="Genomic_DNA"/>
</dbReference>
<evidence type="ECO:0000256" key="17">
    <source>
        <dbReference type="ARBA" id="ARBA00049643"/>
    </source>
</evidence>
<evidence type="ECO:0000256" key="16">
    <source>
        <dbReference type="ARBA" id="ARBA00023329"/>
    </source>
</evidence>
<keyword evidence="11" id="KW-0443">Lipid metabolism</keyword>
<reference evidence="21 22" key="1">
    <citation type="submission" date="2020-03" db="EMBL/GenBank/DDBJ databases">
        <title>Draft Genome Sequence of Cudoniella acicularis.</title>
        <authorList>
            <person name="Buettner E."/>
            <person name="Kellner H."/>
        </authorList>
    </citation>
    <scope>NUCLEOTIDE SEQUENCE [LARGE SCALE GENOMIC DNA]</scope>
    <source>
        <strain evidence="21 22">DSM 108380</strain>
    </source>
</reference>
<gene>
    <name evidence="21" type="ORF">G7Y89_g13662</name>
</gene>
<evidence type="ECO:0000256" key="10">
    <source>
        <dbReference type="ARBA" id="ARBA00023034"/>
    </source>
</evidence>
<keyword evidence="6 19" id="KW-0812">Transmembrane</keyword>
<keyword evidence="8" id="KW-0256">Endoplasmic reticulum</keyword>
<evidence type="ECO:0000256" key="1">
    <source>
        <dbReference type="ARBA" id="ARBA00004477"/>
    </source>
</evidence>
<evidence type="ECO:0000256" key="6">
    <source>
        <dbReference type="ARBA" id="ARBA00022692"/>
    </source>
</evidence>
<feature type="region of interest" description="Disordered" evidence="18">
    <location>
        <begin position="993"/>
        <end position="1020"/>
    </location>
</feature>
<feature type="transmembrane region" description="Helical" evidence="19">
    <location>
        <begin position="286"/>
        <end position="303"/>
    </location>
</feature>
<keyword evidence="16" id="KW-0968">Cytoplasmic vesicle</keyword>
<dbReference type="GO" id="GO:0012507">
    <property type="term" value="C:ER to Golgi transport vesicle membrane"/>
    <property type="evidence" value="ECO:0007669"/>
    <property type="project" value="UniProtKB-SubCell"/>
</dbReference>
<feature type="transmembrane region" description="Helical" evidence="19">
    <location>
        <begin position="391"/>
        <end position="410"/>
    </location>
</feature>
<evidence type="ECO:0000313" key="22">
    <source>
        <dbReference type="Proteomes" id="UP000566819"/>
    </source>
</evidence>
<dbReference type="Proteomes" id="UP000566819">
    <property type="component" value="Unassembled WGS sequence"/>
</dbReference>
<evidence type="ECO:0000259" key="20">
    <source>
        <dbReference type="PROSITE" id="PS50156"/>
    </source>
</evidence>
<comment type="caution">
    <text evidence="21">The sequence shown here is derived from an EMBL/GenBank/DDBJ whole genome shotgun (WGS) entry which is preliminary data.</text>
</comment>
<feature type="transmembrane region" description="Helical" evidence="19">
    <location>
        <begin position="38"/>
        <end position="59"/>
    </location>
</feature>
<evidence type="ECO:0000256" key="9">
    <source>
        <dbReference type="ARBA" id="ARBA00022989"/>
    </source>
</evidence>
<feature type="domain" description="SSD" evidence="20">
    <location>
        <begin position="284"/>
        <end position="442"/>
    </location>
</feature>
<dbReference type="Gene3D" id="2.130.10.10">
    <property type="entry name" value="YVTN repeat-like/Quinoprotein amine dehydrogenase"/>
    <property type="match status" value="1"/>
</dbReference>
<dbReference type="PANTHER" id="PTHR46378">
    <property type="entry name" value="STEROL REGULATORY ELEMENT-BINDING PROTEIN CLEAVAGE-ACTIVATING PROTEIN"/>
    <property type="match status" value="1"/>
</dbReference>
<dbReference type="AlphaFoldDB" id="A0A8H4VVU8"/>
<evidence type="ECO:0000313" key="21">
    <source>
        <dbReference type="EMBL" id="KAF4624508.1"/>
    </source>
</evidence>
<keyword evidence="22" id="KW-1185">Reference proteome</keyword>
<keyword evidence="12" id="KW-0446">Lipid-binding</keyword>
<evidence type="ECO:0000256" key="11">
    <source>
        <dbReference type="ARBA" id="ARBA00023098"/>
    </source>
</evidence>
<evidence type="ECO:0000256" key="3">
    <source>
        <dbReference type="ARBA" id="ARBA00007410"/>
    </source>
</evidence>
<keyword evidence="9 19" id="KW-1133">Transmembrane helix</keyword>
<evidence type="ECO:0000256" key="12">
    <source>
        <dbReference type="ARBA" id="ARBA00023121"/>
    </source>
</evidence>
<keyword evidence="5" id="KW-0853">WD repeat</keyword>
<keyword evidence="7" id="KW-0677">Repeat</keyword>
<evidence type="ECO:0000256" key="13">
    <source>
        <dbReference type="ARBA" id="ARBA00023136"/>
    </source>
</evidence>
<proteinExistence type="inferred from homology"/>
<dbReference type="SUPFAM" id="SSF50978">
    <property type="entry name" value="WD40 repeat-like"/>
    <property type="match status" value="1"/>
</dbReference>
<accession>A0A8H4VVU8</accession>
<comment type="subcellular location">
    <subcellularLocation>
        <location evidence="17">Cytoplasmic vesicle</location>
        <location evidence="17">COPII-coated vesicle membrane</location>
    </subcellularLocation>
    <subcellularLocation>
        <location evidence="1">Endoplasmic reticulum membrane</location>
        <topology evidence="1">Multi-pass membrane protein</topology>
    </subcellularLocation>
    <subcellularLocation>
        <location evidence="2">Golgi apparatus membrane</location>
        <topology evidence="2">Multi-pass membrane protein</topology>
    </subcellularLocation>
</comment>
<evidence type="ECO:0000256" key="7">
    <source>
        <dbReference type="ARBA" id="ARBA00022737"/>
    </source>
</evidence>
<dbReference type="GO" id="GO:0000139">
    <property type="term" value="C:Golgi membrane"/>
    <property type="evidence" value="ECO:0007669"/>
    <property type="project" value="UniProtKB-SubCell"/>
</dbReference>
<dbReference type="GO" id="GO:0045540">
    <property type="term" value="P:regulation of cholesterol biosynthetic process"/>
    <property type="evidence" value="ECO:0007669"/>
    <property type="project" value="TreeGrafter"/>
</dbReference>
<dbReference type="GO" id="GO:0005789">
    <property type="term" value="C:endoplasmic reticulum membrane"/>
    <property type="evidence" value="ECO:0007669"/>
    <property type="project" value="UniProtKB-SubCell"/>
</dbReference>
<dbReference type="GO" id="GO:0032934">
    <property type="term" value="F:sterol binding"/>
    <property type="evidence" value="ECO:0007669"/>
    <property type="project" value="InterPro"/>
</dbReference>
<dbReference type="GO" id="GO:0032933">
    <property type="term" value="P:SREBP signaling pathway"/>
    <property type="evidence" value="ECO:0007669"/>
    <property type="project" value="InterPro"/>
</dbReference>
<dbReference type="GO" id="GO:0032936">
    <property type="term" value="C:SREBP-SCAP complex"/>
    <property type="evidence" value="ECO:0007669"/>
    <property type="project" value="TreeGrafter"/>
</dbReference>
<dbReference type="PROSITE" id="PS50156">
    <property type="entry name" value="SSD"/>
    <property type="match status" value="1"/>
</dbReference>
<dbReference type="InterPro" id="IPR019775">
    <property type="entry name" value="WD40_repeat_CS"/>
</dbReference>
<dbReference type="InterPro" id="IPR030225">
    <property type="entry name" value="SCAP"/>
</dbReference>
<dbReference type="PANTHER" id="PTHR46378:SF1">
    <property type="entry name" value="STEROL REGULATORY ELEMENT-BINDING PROTEIN CLEAVAGE-ACTIVATING PROTEIN"/>
    <property type="match status" value="1"/>
</dbReference>
<evidence type="ECO:0000256" key="18">
    <source>
        <dbReference type="SAM" id="MobiDB-lite"/>
    </source>
</evidence>
<dbReference type="OrthoDB" id="1914839at2759"/>
<evidence type="ECO:0000256" key="14">
    <source>
        <dbReference type="ARBA" id="ARBA00023180"/>
    </source>
</evidence>
<feature type="transmembrane region" description="Helical" evidence="19">
    <location>
        <begin position="607"/>
        <end position="630"/>
    </location>
</feature>
<evidence type="ECO:0000256" key="15">
    <source>
        <dbReference type="ARBA" id="ARBA00023221"/>
    </source>
</evidence>
<evidence type="ECO:0000256" key="5">
    <source>
        <dbReference type="ARBA" id="ARBA00022574"/>
    </source>
</evidence>
<dbReference type="InterPro" id="IPR036322">
    <property type="entry name" value="WD40_repeat_dom_sf"/>
</dbReference>
<evidence type="ECO:0000256" key="4">
    <source>
        <dbReference type="ARBA" id="ARBA00019541"/>
    </source>
</evidence>
<dbReference type="InterPro" id="IPR015943">
    <property type="entry name" value="WD40/YVTN_repeat-like_dom_sf"/>
</dbReference>
<keyword evidence="13 19" id="KW-0472">Membrane</keyword>
<evidence type="ECO:0000256" key="19">
    <source>
        <dbReference type="SAM" id="Phobius"/>
    </source>
</evidence>
<dbReference type="InterPro" id="IPR053958">
    <property type="entry name" value="HMGCR/SNAP/NPC1-like_SSD"/>
</dbReference>
<organism evidence="21 22">
    <name type="scientific">Cudoniella acicularis</name>
    <dbReference type="NCBI Taxonomy" id="354080"/>
    <lineage>
        <taxon>Eukaryota</taxon>
        <taxon>Fungi</taxon>
        <taxon>Dikarya</taxon>
        <taxon>Ascomycota</taxon>
        <taxon>Pezizomycotina</taxon>
        <taxon>Leotiomycetes</taxon>
        <taxon>Helotiales</taxon>
        <taxon>Tricladiaceae</taxon>
        <taxon>Cudoniella</taxon>
    </lineage>
</organism>
<name>A0A8H4VVU8_9HELO</name>
<comment type="similarity">
    <text evidence="3">Belongs to the WD repeat SCAP family.</text>
</comment>